<evidence type="ECO:0000313" key="6">
    <source>
        <dbReference type="EMBL" id="OEH76124.1"/>
    </source>
</evidence>
<dbReference type="GO" id="GO:0012505">
    <property type="term" value="C:endomembrane system"/>
    <property type="evidence" value="ECO:0007669"/>
    <property type="project" value="UniProtKB-ARBA"/>
</dbReference>
<gene>
    <name evidence="6" type="ORF">cyc_02695</name>
</gene>
<keyword evidence="3" id="KW-0812">Transmembrane</keyword>
<dbReference type="GeneID" id="34619516"/>
<evidence type="ECO:0000256" key="5">
    <source>
        <dbReference type="ARBA" id="ARBA00023136"/>
    </source>
</evidence>
<dbReference type="AlphaFoldDB" id="A0A1D3CY53"/>
<dbReference type="Gene3D" id="1.20.5.110">
    <property type="match status" value="1"/>
</dbReference>
<proteinExistence type="predicted"/>
<dbReference type="EMBL" id="JROU02001533">
    <property type="protein sequence ID" value="OEH76124.1"/>
    <property type="molecule type" value="Genomic_DNA"/>
</dbReference>
<organism evidence="6 7">
    <name type="scientific">Cyclospora cayetanensis</name>
    <dbReference type="NCBI Taxonomy" id="88456"/>
    <lineage>
        <taxon>Eukaryota</taxon>
        <taxon>Sar</taxon>
        <taxon>Alveolata</taxon>
        <taxon>Apicomplexa</taxon>
        <taxon>Conoidasida</taxon>
        <taxon>Coccidia</taxon>
        <taxon>Eucoccidiorida</taxon>
        <taxon>Eimeriorina</taxon>
        <taxon>Eimeriidae</taxon>
        <taxon>Cyclospora</taxon>
    </lineage>
</organism>
<dbReference type="InterPro" id="IPR000727">
    <property type="entry name" value="T_SNARE_dom"/>
</dbReference>
<dbReference type="OrthoDB" id="428895at2759"/>
<dbReference type="PANTHER" id="PTHR12791">
    <property type="entry name" value="GOLGI SNARE BET1-RELATED"/>
    <property type="match status" value="1"/>
</dbReference>
<name>A0A1D3CY53_9EIME</name>
<keyword evidence="7" id="KW-1185">Reference proteome</keyword>
<dbReference type="PROSITE" id="PS50192">
    <property type="entry name" value="T_SNARE"/>
    <property type="match status" value="1"/>
</dbReference>
<dbReference type="CDD" id="cd15841">
    <property type="entry name" value="SNARE_Qc"/>
    <property type="match status" value="1"/>
</dbReference>
<protein>
    <submittedName>
        <fullName evidence="6">Snare domain-containing protein</fullName>
    </submittedName>
</protein>
<dbReference type="GO" id="GO:0016020">
    <property type="term" value="C:membrane"/>
    <property type="evidence" value="ECO:0007669"/>
    <property type="project" value="UniProtKB-SubCell"/>
</dbReference>
<comment type="caution">
    <text evidence="6">The sequence shown here is derived from an EMBL/GenBank/DDBJ whole genome shotgun (WGS) entry which is preliminary data.</text>
</comment>
<evidence type="ECO:0000256" key="1">
    <source>
        <dbReference type="ARBA" id="ARBA00004167"/>
    </source>
</evidence>
<dbReference type="VEuPathDB" id="ToxoDB:LOC34619516"/>
<evidence type="ECO:0000256" key="4">
    <source>
        <dbReference type="ARBA" id="ARBA00022989"/>
    </source>
</evidence>
<dbReference type="SUPFAM" id="SSF58038">
    <property type="entry name" value="SNARE fusion complex"/>
    <property type="match status" value="1"/>
</dbReference>
<keyword evidence="4" id="KW-1133">Transmembrane helix</keyword>
<keyword evidence="5" id="KW-0472">Membrane</keyword>
<dbReference type="VEuPathDB" id="ToxoDB:cyc_02695"/>
<evidence type="ECO:0000256" key="2">
    <source>
        <dbReference type="ARBA" id="ARBA00022448"/>
    </source>
</evidence>
<reference evidence="6 7" key="1">
    <citation type="journal article" date="2016" name="BMC Genomics">
        <title>Comparative genomics reveals Cyclospora cayetanensis possesses coccidia-like metabolism and invasion components but unique surface antigens.</title>
        <authorList>
            <person name="Liu S."/>
            <person name="Wang L."/>
            <person name="Zheng H."/>
            <person name="Xu Z."/>
            <person name="Roellig D.M."/>
            <person name="Li N."/>
            <person name="Frace M.A."/>
            <person name="Tang K."/>
            <person name="Arrowood M.J."/>
            <person name="Moss D.M."/>
            <person name="Zhang L."/>
            <person name="Feng Y."/>
            <person name="Xiao L."/>
        </authorList>
    </citation>
    <scope>NUCLEOTIDE SEQUENCE [LARGE SCALE GENOMIC DNA]</scope>
    <source>
        <strain evidence="6 7">CHN_HEN01</strain>
    </source>
</reference>
<dbReference type="SMART" id="SM00397">
    <property type="entry name" value="t_SNARE"/>
    <property type="match status" value="1"/>
</dbReference>
<sequence>MACDFWPHDTAKLRELQDSIDGLLEEAQADPTASRGKTAAVLRGHVGRMAQTFSQLEHSLMRASEAPELFGIDEEEMQRRYSQLQQLTRKREAQVEAFKVLFSLDRHVLHPKADPGEEANARFLEDFGDTTTTSVTLDDVGAADSGVSYFDAETQMLREQDEQLSFLEGSVSNLKSISYAIKDEVSVHHRLLDATEAEADKADAQLRRNKVLLKKLMKRHSTLCLLLIAVALLCLLVFLLVFTA</sequence>
<comment type="subcellular location">
    <subcellularLocation>
        <location evidence="1">Membrane</location>
        <topology evidence="1">Single-pass membrane protein</topology>
    </subcellularLocation>
</comment>
<dbReference type="GO" id="GO:0005737">
    <property type="term" value="C:cytoplasm"/>
    <property type="evidence" value="ECO:0007669"/>
    <property type="project" value="UniProtKB-ARBA"/>
</dbReference>
<dbReference type="Proteomes" id="UP000095192">
    <property type="component" value="Unassembled WGS sequence"/>
</dbReference>
<accession>A0A1D3CY53</accession>
<evidence type="ECO:0000256" key="3">
    <source>
        <dbReference type="ARBA" id="ARBA00022692"/>
    </source>
</evidence>
<keyword evidence="2" id="KW-0813">Transport</keyword>
<evidence type="ECO:0000313" key="7">
    <source>
        <dbReference type="Proteomes" id="UP000095192"/>
    </source>
</evidence>